<evidence type="ECO:0000256" key="2">
    <source>
        <dbReference type="ARBA" id="ARBA00022525"/>
    </source>
</evidence>
<dbReference type="Gene3D" id="2.170.280.10">
    <property type="entry name" value="f41 fragment of flagellin, middle domain"/>
    <property type="match status" value="1"/>
</dbReference>
<dbReference type="AlphaFoldDB" id="A0A1I1HUV8"/>
<evidence type="ECO:0000256" key="4">
    <source>
        <dbReference type="RuleBase" id="RU362073"/>
    </source>
</evidence>
<dbReference type="Pfam" id="PF07196">
    <property type="entry name" value="Flagellin_IN"/>
    <property type="match status" value="1"/>
</dbReference>
<dbReference type="GO" id="GO:0009288">
    <property type="term" value="C:bacterial-type flagellum"/>
    <property type="evidence" value="ECO:0007669"/>
    <property type="project" value="UniProtKB-SubCell"/>
</dbReference>
<name>A0A1I1HUV8_9GAMM</name>
<keyword evidence="2 4" id="KW-0964">Secreted</keyword>
<reference evidence="7 8" key="1">
    <citation type="submission" date="2016-10" db="EMBL/GenBank/DDBJ databases">
        <authorList>
            <person name="de Groot N.N."/>
        </authorList>
    </citation>
    <scope>NUCLEOTIDE SEQUENCE [LARGE SCALE GENOMIC DNA]</scope>
    <source>
        <strain evidence="7 8">DSM 6059</strain>
    </source>
</reference>
<dbReference type="InterPro" id="IPR010810">
    <property type="entry name" value="Flagellin_hook_IN_motif"/>
</dbReference>
<keyword evidence="7" id="KW-0969">Cilium</keyword>
<feature type="domain" description="Flagellin N-terminal" evidence="5">
    <location>
        <begin position="5"/>
        <end position="141"/>
    </location>
</feature>
<dbReference type="Proteomes" id="UP000198862">
    <property type="component" value="Unassembled WGS sequence"/>
</dbReference>
<dbReference type="OrthoDB" id="9796789at2"/>
<dbReference type="GO" id="GO:0005198">
    <property type="term" value="F:structural molecule activity"/>
    <property type="evidence" value="ECO:0007669"/>
    <property type="project" value="UniProtKB-UniRule"/>
</dbReference>
<dbReference type="GO" id="GO:0005576">
    <property type="term" value="C:extracellular region"/>
    <property type="evidence" value="ECO:0007669"/>
    <property type="project" value="UniProtKB-SubCell"/>
</dbReference>
<dbReference type="PRINTS" id="PR00207">
    <property type="entry name" value="FLAGELLIN"/>
</dbReference>
<evidence type="ECO:0000259" key="6">
    <source>
        <dbReference type="Pfam" id="PF00700"/>
    </source>
</evidence>
<keyword evidence="7" id="KW-0282">Flagellum</keyword>
<feature type="domain" description="Flagellin C-terminal" evidence="6">
    <location>
        <begin position="454"/>
        <end position="538"/>
    </location>
</feature>
<comment type="similarity">
    <text evidence="1 4">Belongs to the bacterial flagellin family.</text>
</comment>
<dbReference type="PANTHER" id="PTHR42792:SF2">
    <property type="entry name" value="FLAGELLIN"/>
    <property type="match status" value="1"/>
</dbReference>
<organism evidence="7 8">
    <name type="scientific">Pseudoalteromonas denitrificans DSM 6059</name>
    <dbReference type="NCBI Taxonomy" id="1123010"/>
    <lineage>
        <taxon>Bacteria</taxon>
        <taxon>Pseudomonadati</taxon>
        <taxon>Pseudomonadota</taxon>
        <taxon>Gammaproteobacteria</taxon>
        <taxon>Alteromonadales</taxon>
        <taxon>Pseudoalteromonadaceae</taxon>
        <taxon>Pseudoalteromonas</taxon>
    </lineage>
</organism>
<dbReference type="Gene3D" id="2.30.220.10">
    <property type="entry name" value="f41 fragment of flagellin, C-terminal domain"/>
    <property type="match status" value="1"/>
</dbReference>
<dbReference type="InterPro" id="IPR001029">
    <property type="entry name" value="Flagellin_N"/>
</dbReference>
<evidence type="ECO:0000313" key="7">
    <source>
        <dbReference type="EMBL" id="SFC24770.1"/>
    </source>
</evidence>
<gene>
    <name evidence="7" type="ORF">SAMN02745724_01254</name>
</gene>
<dbReference type="Gene3D" id="1.20.1330.10">
    <property type="entry name" value="f41 fragment of flagellin, N-terminal domain"/>
    <property type="match status" value="1"/>
</dbReference>
<sequence length="539" mass="55223">MALSIATNTASLNAQRNLTKSSDMVGTSLSRLSSGLRINSARDDAAGLQISNRLTSQVNGLNVATRNANDAISLAQTAEGALQESTNILHRMRDLALQAANGTFSNEDRGAIQEEVSQLQFELDRIAGTTAFGDRRLLDGSFGSEGFQVGAKAFETITVSIGSYFADDIGAQTYNLRTNADGAVGTVADSGAANAGLGGIAAYDAIGTGSSYLGSQGSVIQIGIQGAQGSATATVTGTSTAQDLQKAIQLATPTTGVDADARTVATLDFVSSSSFGSLSASSTITFELRGSNTDPAVDAPIIKADFTNSEDLSSIANAINAVTNDTGIAASLTSEGDLKLVSENGDNIQLTNVAFTGGAAGTLMTVSAQTFDYEGDTNDTAQVVTSITVAEQAAQMSQGTIAFVGTVRTTSAEDYRVSSTADITQNVAGQELSELSNIEDVDMSTAVGAQMSVDVIDGALAFIDGQRSTLGAAQNRLTSTISNLTNVSENASASRSRIRDTDFATETASLTKAQILQQAGTSILAQANQIPQAALSLLG</sequence>
<evidence type="ECO:0000259" key="5">
    <source>
        <dbReference type="Pfam" id="PF00669"/>
    </source>
</evidence>
<protein>
    <recommendedName>
        <fullName evidence="4">Flagellin</fullName>
    </recommendedName>
</protein>
<comment type="function">
    <text evidence="4">Flagellin is the subunit protein which polymerizes to form the filaments of bacterial flagella.</text>
</comment>
<dbReference type="InterPro" id="IPR042187">
    <property type="entry name" value="Flagellin_C_sub2"/>
</dbReference>
<evidence type="ECO:0000256" key="1">
    <source>
        <dbReference type="ARBA" id="ARBA00005709"/>
    </source>
</evidence>
<accession>A0A1I1HUV8</accession>
<keyword evidence="7" id="KW-0966">Cell projection</keyword>
<dbReference type="Pfam" id="PF00700">
    <property type="entry name" value="Flagellin_C"/>
    <property type="match status" value="1"/>
</dbReference>
<dbReference type="Pfam" id="PF00669">
    <property type="entry name" value="Flagellin_N"/>
    <property type="match status" value="1"/>
</dbReference>
<evidence type="ECO:0000256" key="3">
    <source>
        <dbReference type="ARBA" id="ARBA00023143"/>
    </source>
</evidence>
<dbReference type="InterPro" id="IPR001492">
    <property type="entry name" value="Flagellin"/>
</dbReference>
<dbReference type="PANTHER" id="PTHR42792">
    <property type="entry name" value="FLAGELLIN"/>
    <property type="match status" value="1"/>
</dbReference>
<evidence type="ECO:0000313" key="8">
    <source>
        <dbReference type="Proteomes" id="UP000198862"/>
    </source>
</evidence>
<dbReference type="EMBL" id="FOLO01000006">
    <property type="protein sequence ID" value="SFC24770.1"/>
    <property type="molecule type" value="Genomic_DNA"/>
</dbReference>
<proteinExistence type="inferred from homology"/>
<dbReference type="STRING" id="1123010.SAMN02745724_01254"/>
<dbReference type="Gene3D" id="6.10.10.10">
    <property type="entry name" value="Flagellar export chaperone, C-terminal domain"/>
    <property type="match status" value="1"/>
</dbReference>
<dbReference type="SUPFAM" id="SSF64518">
    <property type="entry name" value="Phase 1 flagellin"/>
    <property type="match status" value="1"/>
</dbReference>
<comment type="subcellular location">
    <subcellularLocation>
        <location evidence="4">Secreted</location>
    </subcellularLocation>
    <subcellularLocation>
        <location evidence="4">Bacterial flagellum</location>
    </subcellularLocation>
</comment>
<dbReference type="InterPro" id="IPR046358">
    <property type="entry name" value="Flagellin_C"/>
</dbReference>
<keyword evidence="8" id="KW-1185">Reference proteome</keyword>
<keyword evidence="3 4" id="KW-0975">Bacterial flagellum</keyword>